<dbReference type="AlphaFoldDB" id="A0A9N7YHG5"/>
<protein>
    <submittedName>
        <fullName evidence="1">Uncharacterized protein</fullName>
    </submittedName>
</protein>
<proteinExistence type="predicted"/>
<keyword evidence="2" id="KW-1185">Reference proteome</keyword>
<comment type="caution">
    <text evidence="1">The sequence shown here is derived from an EMBL/GenBank/DDBJ whole genome shotgun (WGS) entry which is preliminary data.</text>
</comment>
<evidence type="ECO:0000313" key="1">
    <source>
        <dbReference type="EMBL" id="CAB1425671.1"/>
    </source>
</evidence>
<gene>
    <name evidence="1" type="ORF">PLEPLA_LOCUS13603</name>
</gene>
<sequence length="118" mass="13041">MVIERLCPRVCRSPSGTWQGRLHSAQPLQDKGRLQRIIWSAEKVIGYDLPALLDLFHSCSTPGPDEVPPPPFIPLPPFTTPLRSSFLATVCGIEGALGFAYKLIIVTDMELTQLLREG</sequence>
<evidence type="ECO:0000313" key="2">
    <source>
        <dbReference type="Proteomes" id="UP001153269"/>
    </source>
</evidence>
<name>A0A9N7YHG5_PLEPL</name>
<dbReference type="Proteomes" id="UP001153269">
    <property type="component" value="Unassembled WGS sequence"/>
</dbReference>
<dbReference type="EMBL" id="CADEAL010000824">
    <property type="protein sequence ID" value="CAB1425671.1"/>
    <property type="molecule type" value="Genomic_DNA"/>
</dbReference>
<organism evidence="1 2">
    <name type="scientific">Pleuronectes platessa</name>
    <name type="common">European plaice</name>
    <dbReference type="NCBI Taxonomy" id="8262"/>
    <lineage>
        <taxon>Eukaryota</taxon>
        <taxon>Metazoa</taxon>
        <taxon>Chordata</taxon>
        <taxon>Craniata</taxon>
        <taxon>Vertebrata</taxon>
        <taxon>Euteleostomi</taxon>
        <taxon>Actinopterygii</taxon>
        <taxon>Neopterygii</taxon>
        <taxon>Teleostei</taxon>
        <taxon>Neoteleostei</taxon>
        <taxon>Acanthomorphata</taxon>
        <taxon>Carangaria</taxon>
        <taxon>Pleuronectiformes</taxon>
        <taxon>Pleuronectoidei</taxon>
        <taxon>Pleuronectidae</taxon>
        <taxon>Pleuronectes</taxon>
    </lineage>
</organism>
<reference evidence="1" key="1">
    <citation type="submission" date="2020-03" db="EMBL/GenBank/DDBJ databases">
        <authorList>
            <person name="Weist P."/>
        </authorList>
    </citation>
    <scope>NUCLEOTIDE SEQUENCE</scope>
</reference>
<accession>A0A9N7YHG5</accession>